<comment type="caution">
    <text evidence="13">The sequence shown here is derived from an EMBL/GenBank/DDBJ whole genome shotgun (WGS) entry which is preliminary data.</text>
</comment>
<dbReference type="SUPFAM" id="SSF55486">
    <property type="entry name" value="Metalloproteases ('zincins'), catalytic domain"/>
    <property type="match status" value="1"/>
</dbReference>
<dbReference type="InterPro" id="IPR001570">
    <property type="entry name" value="Peptidase_M4_C_domain"/>
</dbReference>
<evidence type="ECO:0000256" key="7">
    <source>
        <dbReference type="ARBA" id="ARBA00023049"/>
    </source>
</evidence>
<evidence type="ECO:0000256" key="2">
    <source>
        <dbReference type="ARBA" id="ARBA00022670"/>
    </source>
</evidence>
<evidence type="ECO:0000256" key="6">
    <source>
        <dbReference type="ARBA" id="ARBA00022833"/>
    </source>
</evidence>
<dbReference type="Pfam" id="PF07504">
    <property type="entry name" value="FTP"/>
    <property type="match status" value="1"/>
</dbReference>
<keyword evidence="5 8" id="KW-0378">Hydrolase</keyword>
<gene>
    <name evidence="13" type="ORF">GL263_12750</name>
</gene>
<comment type="function">
    <text evidence="8">Extracellular zinc metalloprotease.</text>
</comment>
<dbReference type="InterPro" id="IPR013856">
    <property type="entry name" value="Peptidase_M4_domain"/>
</dbReference>
<feature type="region of interest" description="Disordered" evidence="9">
    <location>
        <begin position="270"/>
        <end position="289"/>
    </location>
</feature>
<feature type="domain" description="Peptidase M4" evidence="10">
    <location>
        <begin position="238"/>
        <end position="385"/>
    </location>
</feature>
<dbReference type="Gene3D" id="1.10.390.10">
    <property type="entry name" value="Neutral Protease Domain 2"/>
    <property type="match status" value="1"/>
</dbReference>
<dbReference type="InterPro" id="IPR023612">
    <property type="entry name" value="Peptidase_M4"/>
</dbReference>
<keyword evidence="3" id="KW-0479">Metal-binding</keyword>
<evidence type="ECO:0000256" key="8">
    <source>
        <dbReference type="RuleBase" id="RU366073"/>
    </source>
</evidence>
<feature type="compositionally biased region" description="Polar residues" evidence="9">
    <location>
        <begin position="275"/>
        <end position="287"/>
    </location>
</feature>
<feature type="domain" description="FTP" evidence="12">
    <location>
        <begin position="110"/>
        <end position="157"/>
    </location>
</feature>
<keyword evidence="2 8" id="KW-0645">Protease</keyword>
<dbReference type="PRINTS" id="PR00730">
    <property type="entry name" value="THERMOLYSIN"/>
</dbReference>
<proteinExistence type="inferred from homology"/>
<evidence type="ECO:0000256" key="9">
    <source>
        <dbReference type="SAM" id="MobiDB-lite"/>
    </source>
</evidence>
<keyword evidence="14" id="KW-1185">Reference proteome</keyword>
<evidence type="ECO:0000259" key="11">
    <source>
        <dbReference type="Pfam" id="PF02868"/>
    </source>
</evidence>
<comment type="cofactor">
    <cofactor evidence="8">
        <name>Zn(2+)</name>
        <dbReference type="ChEBI" id="CHEBI:29105"/>
    </cofactor>
</comment>
<keyword evidence="7 8" id="KW-0482">Metalloprotease</keyword>
<dbReference type="InterPro" id="IPR011096">
    <property type="entry name" value="FTP_domain"/>
</dbReference>
<feature type="domain" description="Peptidase M4 C-terminal" evidence="11">
    <location>
        <begin position="388"/>
        <end position="562"/>
    </location>
</feature>
<dbReference type="CDD" id="cd09597">
    <property type="entry name" value="M4_TLP"/>
    <property type="match status" value="1"/>
</dbReference>
<evidence type="ECO:0000259" key="10">
    <source>
        <dbReference type="Pfam" id="PF01447"/>
    </source>
</evidence>
<feature type="region of interest" description="Disordered" evidence="9">
    <location>
        <begin position="1"/>
        <end position="40"/>
    </location>
</feature>
<dbReference type="EMBL" id="WMLF01000154">
    <property type="protein sequence ID" value="MBB1244423.1"/>
    <property type="molecule type" value="Genomic_DNA"/>
</dbReference>
<sequence>MYASLVRFSGPSGTPPTSLGARVTTSSTRTSTSPRPRPRRRAVAVALAASAALLAAGLGAAPVGAAPPGPPGAAPAALSPGAYLDLVRAADAPDAKRATAQELGLGAREALEVRSVVKNNNGDVHVRYERTYAGLPVVGGDLVVHRTKDGDTKRVTRATDAEIAVNTDAPATHRPARAAAKGSTEPRKVVWAGGDRPVLAWQRVVGGTQPDGTPNRLHQLTDARTGEKLLEYQGVHKGNGHSMYSGKVELGTTTDKGRRYSMVDAARGDARTHDMNNGQSGQGTLFTSRRDLWGDGTPANRETAAVDAHHGAAVTWDYFRDVHGRQGIRGDGEAALTRVHYGDNYSNAFWSDGCFCMTYGDGAGNAKPLTSVDVAAHEMVHGLTSATAGLIYAGESGGLNEATSDIFAAAVEFHVDSPVDRADYHVGELIDIRGDGKPLRYMDQPSRDGRSLDYWRPGAGNVGVHYSSGIGNHFFYLLAEGSGKKEINGVAYDSPTYDGSVLEGIGINKAAAIWFKALTEQMTSTTDYQDARRATVTAAGDLYGADSAEVRAVEAAWTAVNVTG</sequence>
<dbReference type="PANTHER" id="PTHR33794">
    <property type="entry name" value="BACILLOLYSIN"/>
    <property type="match status" value="1"/>
</dbReference>
<evidence type="ECO:0000256" key="1">
    <source>
        <dbReference type="ARBA" id="ARBA00009388"/>
    </source>
</evidence>
<dbReference type="EC" id="3.4.24.-" evidence="8"/>
<keyword evidence="8" id="KW-0964">Secreted</keyword>
<evidence type="ECO:0000256" key="5">
    <source>
        <dbReference type="ARBA" id="ARBA00022801"/>
    </source>
</evidence>
<dbReference type="Proteomes" id="UP000766698">
    <property type="component" value="Unassembled WGS sequence"/>
</dbReference>
<evidence type="ECO:0000313" key="14">
    <source>
        <dbReference type="Proteomes" id="UP000766698"/>
    </source>
</evidence>
<keyword evidence="4" id="KW-0732">Signal</keyword>
<dbReference type="InterPro" id="IPR050728">
    <property type="entry name" value="Zinc_Metalloprotease_M4"/>
</dbReference>
<dbReference type="Gene3D" id="3.10.450.490">
    <property type="match status" value="1"/>
</dbReference>
<name>A0ABR6EGW5_9ACTN</name>
<evidence type="ECO:0000256" key="4">
    <source>
        <dbReference type="ARBA" id="ARBA00022729"/>
    </source>
</evidence>
<comment type="similarity">
    <text evidence="1 8">Belongs to the peptidase M4 family.</text>
</comment>
<accession>A0ABR6EGW5</accession>
<evidence type="ECO:0000313" key="13">
    <source>
        <dbReference type="EMBL" id="MBB1244423.1"/>
    </source>
</evidence>
<dbReference type="PANTHER" id="PTHR33794:SF1">
    <property type="entry name" value="BACILLOLYSIN"/>
    <property type="match status" value="1"/>
</dbReference>
<keyword evidence="6 8" id="KW-0862">Zinc</keyword>
<organism evidence="13 14">
    <name type="scientific">Streptomyces durbertensis</name>
    <dbReference type="NCBI Taxonomy" id="2448886"/>
    <lineage>
        <taxon>Bacteria</taxon>
        <taxon>Bacillati</taxon>
        <taxon>Actinomycetota</taxon>
        <taxon>Actinomycetes</taxon>
        <taxon>Kitasatosporales</taxon>
        <taxon>Streptomycetaceae</taxon>
        <taxon>Streptomyces</taxon>
    </lineage>
</organism>
<dbReference type="Pfam" id="PF01447">
    <property type="entry name" value="Peptidase_M4"/>
    <property type="match status" value="1"/>
</dbReference>
<evidence type="ECO:0000259" key="12">
    <source>
        <dbReference type="Pfam" id="PF07504"/>
    </source>
</evidence>
<evidence type="ECO:0000256" key="3">
    <source>
        <dbReference type="ARBA" id="ARBA00022723"/>
    </source>
</evidence>
<feature type="compositionally biased region" description="Low complexity" evidence="9">
    <location>
        <begin position="20"/>
        <end position="34"/>
    </location>
</feature>
<dbReference type="Gene3D" id="3.10.170.10">
    <property type="match status" value="1"/>
</dbReference>
<dbReference type="Pfam" id="PF02868">
    <property type="entry name" value="Peptidase_M4_C"/>
    <property type="match status" value="1"/>
</dbReference>
<reference evidence="14" key="1">
    <citation type="journal article" date="2020" name="Syst. Appl. Microbiol.">
        <title>Streptomyces alkaliterrae sp. nov., isolated from an alkaline soil, and emended descriptions of Streptomyces alkaliphilus, Streptomyces calidiresistens and Streptomyces durbertensis.</title>
        <authorList>
            <person name="Swiecimska M."/>
            <person name="Golinska P."/>
            <person name="Nouioui I."/>
            <person name="Wypij M."/>
            <person name="Rai M."/>
            <person name="Sangal V."/>
            <person name="Goodfellow M."/>
        </authorList>
    </citation>
    <scope>NUCLEOTIDE SEQUENCE [LARGE SCALE GENOMIC DNA]</scope>
    <source>
        <strain evidence="14">DSM 104538</strain>
    </source>
</reference>
<protein>
    <recommendedName>
        <fullName evidence="8">Neutral metalloproteinase</fullName>
        <ecNumber evidence="8">3.4.24.-</ecNumber>
    </recommendedName>
</protein>
<dbReference type="InterPro" id="IPR027268">
    <property type="entry name" value="Peptidase_M4/M1_CTD_sf"/>
</dbReference>
<comment type="subcellular location">
    <subcellularLocation>
        <location evidence="8">Secreted</location>
    </subcellularLocation>
</comment>